<dbReference type="InterPro" id="IPR006638">
    <property type="entry name" value="Elp3/MiaA/NifB-like_rSAM"/>
</dbReference>
<dbReference type="SFLD" id="SFLDG01123">
    <property type="entry name" value="methyltransferase_(Class_B)"/>
    <property type="match status" value="1"/>
</dbReference>
<evidence type="ECO:0000256" key="1">
    <source>
        <dbReference type="ARBA" id="ARBA00001966"/>
    </source>
</evidence>
<dbReference type="Gene3D" id="3.40.50.280">
    <property type="entry name" value="Cobalamin-binding domain"/>
    <property type="match status" value="1"/>
</dbReference>
<evidence type="ECO:0000313" key="10">
    <source>
        <dbReference type="Proteomes" id="UP000234950"/>
    </source>
</evidence>
<dbReference type="EMBL" id="PGVE01000050">
    <property type="protein sequence ID" value="PLS03854.1"/>
    <property type="molecule type" value="Genomic_DNA"/>
</dbReference>
<comment type="cofactor">
    <cofactor evidence="1">
        <name>[4Fe-4S] cluster</name>
        <dbReference type="ChEBI" id="CHEBI:49883"/>
    </cofactor>
</comment>
<dbReference type="InterPro" id="IPR006158">
    <property type="entry name" value="Cobalamin-bd"/>
</dbReference>
<dbReference type="SFLD" id="SFLDF00326">
    <property type="entry name" value="5''-pyrrole_methytransferase"/>
    <property type="match status" value="1"/>
</dbReference>
<protein>
    <submittedName>
        <fullName evidence="9">TIGR04190 family B12-binding domain/radical SAM domain protein</fullName>
    </submittedName>
</protein>
<keyword evidence="2" id="KW-0489">Methyltransferase</keyword>
<evidence type="ECO:0000313" key="9">
    <source>
        <dbReference type="EMBL" id="PLS03854.1"/>
    </source>
</evidence>
<dbReference type="NCBIfam" id="TIGR04190">
    <property type="entry name" value="B12_SAM_Ta0216"/>
    <property type="match status" value="1"/>
</dbReference>
<dbReference type="GO" id="GO:0003824">
    <property type="term" value="F:catalytic activity"/>
    <property type="evidence" value="ECO:0007669"/>
    <property type="project" value="InterPro"/>
</dbReference>
<evidence type="ECO:0000256" key="7">
    <source>
        <dbReference type="ARBA" id="ARBA00023014"/>
    </source>
</evidence>
<evidence type="ECO:0000259" key="8">
    <source>
        <dbReference type="PROSITE" id="PS51332"/>
    </source>
</evidence>
<accession>A0A2N5HEA8</accession>
<evidence type="ECO:0000256" key="4">
    <source>
        <dbReference type="ARBA" id="ARBA00022691"/>
    </source>
</evidence>
<dbReference type="SFLD" id="SFLDS00029">
    <property type="entry name" value="Radical_SAM"/>
    <property type="match status" value="1"/>
</dbReference>
<name>A0A2N5HEA8_9BACI</name>
<dbReference type="GO" id="GO:0046872">
    <property type="term" value="F:metal ion binding"/>
    <property type="evidence" value="ECO:0007669"/>
    <property type="project" value="UniProtKB-KW"/>
</dbReference>
<dbReference type="PROSITE" id="PS51332">
    <property type="entry name" value="B12_BINDING"/>
    <property type="match status" value="1"/>
</dbReference>
<dbReference type="AlphaFoldDB" id="A0A2N5HEA8"/>
<dbReference type="InterPro" id="IPR051198">
    <property type="entry name" value="BchE-like"/>
</dbReference>
<dbReference type="Pfam" id="PF02310">
    <property type="entry name" value="B12-binding"/>
    <property type="match status" value="1"/>
</dbReference>
<evidence type="ECO:0000256" key="6">
    <source>
        <dbReference type="ARBA" id="ARBA00023004"/>
    </source>
</evidence>
<dbReference type="InterPro" id="IPR007197">
    <property type="entry name" value="rSAM"/>
</dbReference>
<dbReference type="SUPFAM" id="SSF52242">
    <property type="entry name" value="Cobalamin (vitamin B12)-binding domain"/>
    <property type="match status" value="1"/>
</dbReference>
<keyword evidence="3" id="KW-0808">Transferase</keyword>
<dbReference type="InterPro" id="IPR013785">
    <property type="entry name" value="Aldolase_TIM"/>
</dbReference>
<dbReference type="Gene3D" id="3.20.20.70">
    <property type="entry name" value="Aldolase class I"/>
    <property type="match status" value="1"/>
</dbReference>
<dbReference type="OrthoDB" id="9801424at2"/>
<keyword evidence="5" id="KW-0479">Metal-binding</keyword>
<sequence>MRYDLVLLHAPSVYDFRKNPLLSGPISDVVPSSPVFEMYPIGLTSIADYLERYGLRVKIINIANRMLLSEKFDVEAKLRKIKTKAFGIDLHWLPHAHGSIELAKVVKNLHPETPVIFGGLSATYYHKELIEYPFIDFVMRGDSTEKLMLLLMNKIEAGNTHYADIPNLTWKKGTTCGYNPITYVPKDLDDIDVPGYRYTVRSVFKYRNFLDPLPYNGWLQYPNTALLTARGCTQNCLICGGSREAYDQNCHRNSLALRSPKKLVEDIQFISRFSRAPIFILHDLRQGGREYVQEFFSRLKELNLKNEIVFELFQYADEEFFQMINESVPKYSIEITLETHDEKIRRYNGKFSCTNQKVIDTLNFALKNGCKKIDLFFMVGIPGQTYTSAVENIDFCESIHLACHKNPRVFYFVAPLAPFLDPASPAFEHPEVHGYKKFCHTLEDHRKAITQPSWKHMLSYETKDMTRNDIVNSTYEAAERLNDFKLEYDLISKGDYFDIKEKIEKSREYIKKIDHVLSLPSEEQAIELAKIQEEVEELNKYSICGKNELKWEVQKNYANFFSLALVGMEQLYEDYVNKFRHFLSPKRRQQFKLDTDYQKVKG</sequence>
<feature type="domain" description="B12-binding" evidence="8">
    <location>
        <begin position="26"/>
        <end position="162"/>
    </location>
</feature>
<dbReference type="InterPro" id="IPR034466">
    <property type="entry name" value="Methyltransferase_Class_B"/>
</dbReference>
<dbReference type="RefSeq" id="WP_101648330.1">
    <property type="nucleotide sequence ID" value="NZ_PGVE01000050.1"/>
</dbReference>
<dbReference type="SFLD" id="SFLDG01082">
    <property type="entry name" value="B12-binding_domain_containing"/>
    <property type="match status" value="1"/>
</dbReference>
<gene>
    <name evidence="9" type="ORF">CVD27_12975</name>
</gene>
<keyword evidence="7" id="KW-0411">Iron-sulfur</keyword>
<dbReference type="GO" id="GO:0031419">
    <property type="term" value="F:cobalamin binding"/>
    <property type="evidence" value="ECO:0007669"/>
    <property type="project" value="InterPro"/>
</dbReference>
<dbReference type="GO" id="GO:0051536">
    <property type="term" value="F:iron-sulfur cluster binding"/>
    <property type="evidence" value="ECO:0007669"/>
    <property type="project" value="UniProtKB-KW"/>
</dbReference>
<dbReference type="CDD" id="cd02068">
    <property type="entry name" value="radical_SAM_B12_BD"/>
    <property type="match status" value="1"/>
</dbReference>
<proteinExistence type="predicted"/>
<keyword evidence="6" id="KW-0408">Iron</keyword>
<keyword evidence="10" id="KW-1185">Reference proteome</keyword>
<dbReference type="Pfam" id="PF04055">
    <property type="entry name" value="Radical_SAM"/>
    <property type="match status" value="1"/>
</dbReference>
<organism evidence="9 10">
    <name type="scientific">Neobacillus cucumis</name>
    <dbReference type="NCBI Taxonomy" id="1740721"/>
    <lineage>
        <taxon>Bacteria</taxon>
        <taxon>Bacillati</taxon>
        <taxon>Bacillota</taxon>
        <taxon>Bacilli</taxon>
        <taxon>Bacillales</taxon>
        <taxon>Bacillaceae</taxon>
        <taxon>Neobacillus</taxon>
    </lineage>
</organism>
<dbReference type="InterPro" id="IPR058240">
    <property type="entry name" value="rSAM_sf"/>
</dbReference>
<dbReference type="SUPFAM" id="SSF102114">
    <property type="entry name" value="Radical SAM enzymes"/>
    <property type="match status" value="1"/>
</dbReference>
<keyword evidence="4" id="KW-0949">S-adenosyl-L-methionine</keyword>
<reference evidence="9 10" key="1">
    <citation type="submission" date="2017-11" db="EMBL/GenBank/DDBJ databases">
        <title>Comparitive Functional Genomics of Dry Heat Resistant strains isolated from the Viking Spacecraft.</title>
        <authorList>
            <person name="Seuylemezian A."/>
            <person name="Cooper K."/>
            <person name="Vaishampayan P."/>
        </authorList>
    </citation>
    <scope>NUCLEOTIDE SEQUENCE [LARGE SCALE GENOMIC DNA]</scope>
    <source>
        <strain evidence="9 10">V32-6</strain>
    </source>
</reference>
<dbReference type="InterPro" id="IPR036724">
    <property type="entry name" value="Cobalamin-bd_sf"/>
</dbReference>
<dbReference type="PANTHER" id="PTHR43409">
    <property type="entry name" value="ANAEROBIC MAGNESIUM-PROTOPORPHYRIN IX MONOMETHYL ESTER CYCLASE-RELATED"/>
    <property type="match status" value="1"/>
</dbReference>
<evidence type="ECO:0000256" key="2">
    <source>
        <dbReference type="ARBA" id="ARBA00022603"/>
    </source>
</evidence>
<dbReference type="Proteomes" id="UP000234950">
    <property type="component" value="Unassembled WGS sequence"/>
</dbReference>
<dbReference type="InterPro" id="IPR026447">
    <property type="entry name" value="B12_SAM_Ta0216"/>
</dbReference>
<dbReference type="SMART" id="SM00729">
    <property type="entry name" value="Elp3"/>
    <property type="match status" value="1"/>
</dbReference>
<evidence type="ECO:0000256" key="3">
    <source>
        <dbReference type="ARBA" id="ARBA00022679"/>
    </source>
</evidence>
<evidence type="ECO:0000256" key="5">
    <source>
        <dbReference type="ARBA" id="ARBA00022723"/>
    </source>
</evidence>
<comment type="caution">
    <text evidence="9">The sequence shown here is derived from an EMBL/GenBank/DDBJ whole genome shotgun (WGS) entry which is preliminary data.</text>
</comment>
<dbReference type="PANTHER" id="PTHR43409:SF7">
    <property type="entry name" value="BLL1977 PROTEIN"/>
    <property type="match status" value="1"/>
</dbReference>